<proteinExistence type="predicted"/>
<keyword evidence="4" id="KW-0472">Membrane</keyword>
<organism evidence="6">
    <name type="scientific">Halopseudomonas xinjiangensis</name>
    <dbReference type="NCBI Taxonomy" id="487184"/>
    <lineage>
        <taxon>Bacteria</taxon>
        <taxon>Pseudomonadati</taxon>
        <taxon>Pseudomonadota</taxon>
        <taxon>Gammaproteobacteria</taxon>
        <taxon>Pseudomonadales</taxon>
        <taxon>Pseudomonadaceae</taxon>
        <taxon>Halopseudomonas</taxon>
    </lineage>
</organism>
<keyword evidence="2" id="KW-0812">Transmembrane</keyword>
<evidence type="ECO:0000256" key="2">
    <source>
        <dbReference type="ARBA" id="ARBA00022692"/>
    </source>
</evidence>
<evidence type="ECO:0000256" key="1">
    <source>
        <dbReference type="ARBA" id="ARBA00004127"/>
    </source>
</evidence>
<accession>A0A7V1FRC4</accession>
<evidence type="ECO:0000313" key="6">
    <source>
        <dbReference type="EMBL" id="HDZ55457.1"/>
    </source>
</evidence>
<feature type="domain" description="DUF1232" evidence="5">
    <location>
        <begin position="46"/>
        <end position="81"/>
    </location>
</feature>
<gene>
    <name evidence="6" type="ORF">ENH64_03140</name>
</gene>
<keyword evidence="3" id="KW-1133">Transmembrane helix</keyword>
<sequence length="129" mass="14497">MLNSKFTENKYWTKLSRFALKAGREVVEKSLCLYYAAQRPETPTWAKTAMYGALAYFISPIDAIPDFLPFLGFTDDLTVMAAAIGMVSFYINDDVRLKARNKLETWFGGPKKGQTYEGAWESKGSDKGA</sequence>
<dbReference type="GO" id="GO:0012505">
    <property type="term" value="C:endomembrane system"/>
    <property type="evidence" value="ECO:0007669"/>
    <property type="project" value="UniProtKB-SubCell"/>
</dbReference>
<evidence type="ECO:0000259" key="5">
    <source>
        <dbReference type="Pfam" id="PF06803"/>
    </source>
</evidence>
<dbReference type="Pfam" id="PF06803">
    <property type="entry name" value="DUF1232"/>
    <property type="match status" value="1"/>
</dbReference>
<name>A0A7V1FRC4_9GAMM</name>
<protein>
    <submittedName>
        <fullName evidence="6">DUF1232 domain-containing protein</fullName>
    </submittedName>
</protein>
<dbReference type="AlphaFoldDB" id="A0A7V1FRC4"/>
<evidence type="ECO:0000256" key="3">
    <source>
        <dbReference type="ARBA" id="ARBA00022989"/>
    </source>
</evidence>
<comment type="subcellular location">
    <subcellularLocation>
        <location evidence="1">Endomembrane system</location>
        <topology evidence="1">Multi-pass membrane protein</topology>
    </subcellularLocation>
</comment>
<dbReference type="InterPro" id="IPR010652">
    <property type="entry name" value="DUF1232"/>
</dbReference>
<evidence type="ECO:0000256" key="4">
    <source>
        <dbReference type="ARBA" id="ARBA00023136"/>
    </source>
</evidence>
<dbReference type="EMBL" id="DRFO01000012">
    <property type="protein sequence ID" value="HDZ55457.1"/>
    <property type="molecule type" value="Genomic_DNA"/>
</dbReference>
<comment type="caution">
    <text evidence="6">The sequence shown here is derived from an EMBL/GenBank/DDBJ whole genome shotgun (WGS) entry which is preliminary data.</text>
</comment>
<reference evidence="6" key="1">
    <citation type="journal article" date="2020" name="mSystems">
        <title>Genome- and Community-Level Interaction Insights into Carbon Utilization and Element Cycling Functions of Hydrothermarchaeota in Hydrothermal Sediment.</title>
        <authorList>
            <person name="Zhou Z."/>
            <person name="Liu Y."/>
            <person name="Xu W."/>
            <person name="Pan J."/>
            <person name="Luo Z.H."/>
            <person name="Li M."/>
        </authorList>
    </citation>
    <scope>NUCLEOTIDE SEQUENCE [LARGE SCALE GENOMIC DNA]</scope>
    <source>
        <strain evidence="6">HyVt-324</strain>
    </source>
</reference>
<dbReference type="Proteomes" id="UP000885703">
    <property type="component" value="Unassembled WGS sequence"/>
</dbReference>